<reference evidence="6 7" key="1">
    <citation type="submission" date="2024-03" db="EMBL/GenBank/DDBJ databases">
        <title>Aureococcus anophagefferens CCMP1851 and Kratosvirus quantuckense: Draft genome of a second virus-susceptible host strain in the model system.</title>
        <authorList>
            <person name="Chase E."/>
            <person name="Truchon A.R."/>
            <person name="Schepens W."/>
            <person name="Wilhelm S.W."/>
        </authorList>
    </citation>
    <scope>NUCLEOTIDE SEQUENCE [LARGE SCALE GENOMIC DNA]</scope>
    <source>
        <strain evidence="6 7">CCMP1851</strain>
    </source>
</reference>
<evidence type="ECO:0000256" key="3">
    <source>
        <dbReference type="ARBA" id="ARBA00012663"/>
    </source>
</evidence>
<dbReference type="GO" id="GO:0016787">
    <property type="term" value="F:hydrolase activity"/>
    <property type="evidence" value="ECO:0007669"/>
    <property type="project" value="UniProtKB-KW"/>
</dbReference>
<evidence type="ECO:0000256" key="2">
    <source>
        <dbReference type="ARBA" id="ARBA00006285"/>
    </source>
</evidence>
<dbReference type="SUPFAM" id="SSF51445">
    <property type="entry name" value="(Trans)glycosidases"/>
    <property type="match status" value="1"/>
</dbReference>
<evidence type="ECO:0000256" key="4">
    <source>
        <dbReference type="ARBA" id="ARBA00022801"/>
    </source>
</evidence>
<dbReference type="Pfam" id="PF00728">
    <property type="entry name" value="Glyco_hydro_20"/>
    <property type="match status" value="1"/>
</dbReference>
<dbReference type="Gene3D" id="3.20.20.80">
    <property type="entry name" value="Glycosidases"/>
    <property type="match status" value="1"/>
</dbReference>
<dbReference type="PANTHER" id="PTHR22600:SF21">
    <property type="entry name" value="BETA-HEXOSAMINIDASE A"/>
    <property type="match status" value="1"/>
</dbReference>
<accession>A0ABR1G9Z8</accession>
<name>A0ABR1G9Z8_AURAN</name>
<dbReference type="EMBL" id="JBBJCI010000039">
    <property type="protein sequence ID" value="KAK7249961.1"/>
    <property type="molecule type" value="Genomic_DNA"/>
</dbReference>
<sequence>MLGRWGETVDASDIDGTVWPRLGAIAEKLWSPEAATIPTPADVLPRLAEFRCRLNARGVRAAPVYNADARSAPPGPGSCLKQRR</sequence>
<evidence type="ECO:0000313" key="6">
    <source>
        <dbReference type="EMBL" id="KAK7249961.1"/>
    </source>
</evidence>
<organism evidence="6 7">
    <name type="scientific">Aureococcus anophagefferens</name>
    <name type="common">Harmful bloom alga</name>
    <dbReference type="NCBI Taxonomy" id="44056"/>
    <lineage>
        <taxon>Eukaryota</taxon>
        <taxon>Sar</taxon>
        <taxon>Stramenopiles</taxon>
        <taxon>Ochrophyta</taxon>
        <taxon>Pelagophyceae</taxon>
        <taxon>Pelagomonadales</taxon>
        <taxon>Pelagomonadaceae</taxon>
        <taxon>Aureococcus</taxon>
    </lineage>
</organism>
<evidence type="ECO:0000256" key="1">
    <source>
        <dbReference type="ARBA" id="ARBA00001231"/>
    </source>
</evidence>
<keyword evidence="4 6" id="KW-0378">Hydrolase</keyword>
<keyword evidence="7" id="KW-1185">Reference proteome</keyword>
<protein>
    <recommendedName>
        <fullName evidence="3">beta-N-acetylhexosaminidase</fullName>
        <ecNumber evidence="3">3.2.1.52</ecNumber>
    </recommendedName>
</protein>
<comment type="caution">
    <text evidence="6">The sequence shown here is derived from an EMBL/GenBank/DDBJ whole genome shotgun (WGS) entry which is preliminary data.</text>
</comment>
<dbReference type="PANTHER" id="PTHR22600">
    <property type="entry name" value="BETA-HEXOSAMINIDASE"/>
    <property type="match status" value="1"/>
</dbReference>
<comment type="similarity">
    <text evidence="2">Belongs to the glycosyl hydrolase 20 family.</text>
</comment>
<feature type="domain" description="Glycoside hydrolase family 20 catalytic" evidence="5">
    <location>
        <begin position="5"/>
        <end position="32"/>
    </location>
</feature>
<dbReference type="InterPro" id="IPR025705">
    <property type="entry name" value="Beta_hexosaminidase_sua/sub"/>
</dbReference>
<evidence type="ECO:0000259" key="5">
    <source>
        <dbReference type="Pfam" id="PF00728"/>
    </source>
</evidence>
<dbReference type="Proteomes" id="UP001363151">
    <property type="component" value="Unassembled WGS sequence"/>
</dbReference>
<gene>
    <name evidence="6" type="ORF">SO694_00005545</name>
</gene>
<comment type="catalytic activity">
    <reaction evidence="1">
        <text>Hydrolysis of terminal non-reducing N-acetyl-D-hexosamine residues in N-acetyl-beta-D-hexosaminides.</text>
        <dbReference type="EC" id="3.2.1.52"/>
    </reaction>
</comment>
<dbReference type="InterPro" id="IPR015883">
    <property type="entry name" value="Glyco_hydro_20_cat"/>
</dbReference>
<evidence type="ECO:0000313" key="7">
    <source>
        <dbReference type="Proteomes" id="UP001363151"/>
    </source>
</evidence>
<proteinExistence type="inferred from homology"/>
<dbReference type="EC" id="3.2.1.52" evidence="3"/>
<dbReference type="InterPro" id="IPR017853">
    <property type="entry name" value="GH"/>
</dbReference>